<proteinExistence type="predicted"/>
<dbReference type="EMBL" id="CP001758">
    <property type="protein sequence ID" value="ADG40384.1"/>
    <property type="molecule type" value="Genomic_DNA"/>
</dbReference>
<accession>D5T285</accession>
<dbReference type="STRING" id="762051.LKI_04210"/>
<dbReference type="KEGG" id="lki:LKI_04210"/>
<dbReference type="Proteomes" id="UP000002362">
    <property type="component" value="Chromosome"/>
</dbReference>
<sequence length="52" mass="5789">MLILSYQLTGPIVKSYWTVAIARGAMTETIVLLRSVTATSGNHGFLFYLKRV</sequence>
<dbReference type="HOGENOM" id="CLU_3081417_0_0_9"/>
<reference evidence="1 2" key="1">
    <citation type="journal article" date="2010" name="J. Bacteriol.">
        <title>Complete genome sequence analysis of Leuconostoc kimchii IMSNU 11154.</title>
        <authorList>
            <person name="Oh H.M."/>
            <person name="Cho Y.J."/>
            <person name="Kim B.K."/>
            <person name="Roe J.H."/>
            <person name="Kang S.O."/>
            <person name="Nahm B.H."/>
            <person name="Jeong G."/>
            <person name="Han H.U."/>
            <person name="Chun J."/>
        </authorList>
    </citation>
    <scope>NUCLEOTIDE SEQUENCE [LARGE SCALE GENOMIC DNA]</scope>
    <source>
        <strain evidence="2">IMSNU 11154 / KCTC 2386 / IH25</strain>
    </source>
</reference>
<dbReference type="PATRIC" id="fig|762051.18.peg.850"/>
<name>D5T285_LEUKI</name>
<dbReference type="AlphaFoldDB" id="D5T285"/>
<organism evidence="1 2">
    <name type="scientific">Leuconostoc kimchii (strain IMSNU 11154 / KCTC 2386 / IH25)</name>
    <dbReference type="NCBI Taxonomy" id="762051"/>
    <lineage>
        <taxon>Bacteria</taxon>
        <taxon>Bacillati</taxon>
        <taxon>Bacillota</taxon>
        <taxon>Bacilli</taxon>
        <taxon>Lactobacillales</taxon>
        <taxon>Lactobacillaceae</taxon>
        <taxon>Leuconostoc</taxon>
    </lineage>
</organism>
<evidence type="ECO:0000313" key="1">
    <source>
        <dbReference type="EMBL" id="ADG40384.1"/>
    </source>
</evidence>
<protein>
    <submittedName>
        <fullName evidence="1">Uncharacterized protein</fullName>
    </submittedName>
</protein>
<gene>
    <name evidence="1" type="ordered locus">LKI_04210</name>
</gene>
<evidence type="ECO:0000313" key="2">
    <source>
        <dbReference type="Proteomes" id="UP000002362"/>
    </source>
</evidence>